<protein>
    <recommendedName>
        <fullName evidence="6">Tetratricopeptide repeat-like domain-containing protein</fullName>
    </recommendedName>
</protein>
<feature type="repeat" description="TPR" evidence="1">
    <location>
        <begin position="279"/>
        <end position="312"/>
    </location>
</feature>
<feature type="chain" id="PRO_5005870834" description="Tetratricopeptide repeat-like domain-containing protein" evidence="3">
    <location>
        <begin position="30"/>
        <end position="596"/>
    </location>
</feature>
<dbReference type="InterPro" id="IPR019734">
    <property type="entry name" value="TPR_rpt"/>
</dbReference>
<dbReference type="EMBL" id="LGSZ01000075">
    <property type="protein sequence ID" value="KPH75856.1"/>
    <property type="molecule type" value="Genomic_DNA"/>
</dbReference>
<organism evidence="4 5">
    <name type="scientific">Bosea vaviloviae</name>
    <dbReference type="NCBI Taxonomy" id="1526658"/>
    <lineage>
        <taxon>Bacteria</taxon>
        <taxon>Pseudomonadati</taxon>
        <taxon>Pseudomonadota</taxon>
        <taxon>Alphaproteobacteria</taxon>
        <taxon>Hyphomicrobiales</taxon>
        <taxon>Boseaceae</taxon>
        <taxon>Bosea</taxon>
    </lineage>
</organism>
<dbReference type="Gene3D" id="1.25.40.10">
    <property type="entry name" value="Tetratricopeptide repeat domain"/>
    <property type="match status" value="4"/>
</dbReference>
<dbReference type="SUPFAM" id="SSF48452">
    <property type="entry name" value="TPR-like"/>
    <property type="match status" value="3"/>
</dbReference>
<dbReference type="AlphaFoldDB" id="A0A0N1EZV4"/>
<evidence type="ECO:0000256" key="3">
    <source>
        <dbReference type="SAM" id="SignalP"/>
    </source>
</evidence>
<feature type="signal peptide" evidence="3">
    <location>
        <begin position="1"/>
        <end position="29"/>
    </location>
</feature>
<reference evidence="4 5" key="1">
    <citation type="submission" date="2015-07" db="EMBL/GenBank/DDBJ databases">
        <title>Whole genome sequencing of Bosea vaviloviae isolated from cave pool.</title>
        <authorList>
            <person name="Tan N.E.H."/>
            <person name="Lee Y.P."/>
            <person name="Gan H.M."/>
            <person name="Barton H."/>
            <person name="Savka M.A."/>
        </authorList>
    </citation>
    <scope>NUCLEOTIDE SEQUENCE [LARGE SCALE GENOMIC DNA]</scope>
    <source>
        <strain evidence="4 5">SD260</strain>
    </source>
</reference>
<keyword evidence="5" id="KW-1185">Reference proteome</keyword>
<dbReference type="Pfam" id="PF13181">
    <property type="entry name" value="TPR_8"/>
    <property type="match status" value="1"/>
</dbReference>
<accession>A0A0N1EZV4</accession>
<gene>
    <name evidence="4" type="ORF">AE618_23760</name>
</gene>
<dbReference type="RefSeq" id="WP_082365532.1">
    <property type="nucleotide sequence ID" value="NZ_LGSZ01000075.1"/>
</dbReference>
<evidence type="ECO:0000313" key="5">
    <source>
        <dbReference type="Proteomes" id="UP000037822"/>
    </source>
</evidence>
<sequence length="596" mass="65471">MAVVVFGMNSRGRVTVAALALLLALPVGAAAQGATLRANDQLDTAESLEGNYLAAIVAGAGRDLGAASVYLREAIKGDPQNNDLLERAFVAFLADGAMPDAFRAADRLIQRDPSNGLAQLAVGIRALKQKSYQTARNHLQRGGRGRAADITATLLSAWSYLGSGQATRAVETLERLKGEASYNLFRDYHAGLILDAAGRKADAEKRLKSAYDSEKTTLRLVDLWARMQARNGDFEAAAATYGEFDRLLPNHPIVRDGLAKVAARQAPPRQVANAQQGAAEVLYGLASAGNRQGDEAAALLYLRLAIYLDPNHDLAILTLGDILERARQPEDAVAVYEKMPTNSPLRPNAEIQAGLALENMGKPDEAVKHLNALIAERPDDVDALSALGNIYRSRKLFQEAADTYDKAIAKIASPGRANWDLFYFRGIARERIKRWPEAEADLRKALELLPEPLGRERALVLNYLGYSLVDQHLKLDEALDMLRRAVELRPRDGYITDSLGWAYYRLGRYAEATRDLERAMELRPSDPVINDHLGDVYWKTGRKLEAGFQWNHARDLNPEPEDLVKIKRKIERGMEDGPNANAVEPKDAAEPKKDGG</sequence>
<evidence type="ECO:0008006" key="6">
    <source>
        <dbReference type="Google" id="ProtNLM"/>
    </source>
</evidence>
<dbReference type="Proteomes" id="UP000037822">
    <property type="component" value="Unassembled WGS sequence"/>
</dbReference>
<dbReference type="Pfam" id="PF13414">
    <property type="entry name" value="TPR_11"/>
    <property type="match status" value="1"/>
</dbReference>
<feature type="repeat" description="TPR" evidence="1">
    <location>
        <begin position="493"/>
        <end position="526"/>
    </location>
</feature>
<evidence type="ECO:0000256" key="2">
    <source>
        <dbReference type="SAM" id="MobiDB-lite"/>
    </source>
</evidence>
<dbReference type="PATRIC" id="fig|1526658.3.peg.4984"/>
<evidence type="ECO:0000313" key="4">
    <source>
        <dbReference type="EMBL" id="KPH75856.1"/>
    </source>
</evidence>
<dbReference type="InterPro" id="IPR011990">
    <property type="entry name" value="TPR-like_helical_dom_sf"/>
</dbReference>
<proteinExistence type="predicted"/>
<feature type="compositionally biased region" description="Basic and acidic residues" evidence="2">
    <location>
        <begin position="584"/>
        <end position="596"/>
    </location>
</feature>
<dbReference type="OrthoDB" id="9766710at2"/>
<feature type="region of interest" description="Disordered" evidence="2">
    <location>
        <begin position="569"/>
        <end position="596"/>
    </location>
</feature>
<keyword evidence="1" id="KW-0802">TPR repeat</keyword>
<dbReference type="PANTHER" id="PTHR12558">
    <property type="entry name" value="CELL DIVISION CYCLE 16,23,27"/>
    <property type="match status" value="1"/>
</dbReference>
<name>A0A0N1EZV4_9HYPH</name>
<dbReference type="PANTHER" id="PTHR12558:SF33">
    <property type="entry name" value="BLL7664 PROTEIN"/>
    <property type="match status" value="1"/>
</dbReference>
<dbReference type="Pfam" id="PF13432">
    <property type="entry name" value="TPR_16"/>
    <property type="match status" value="1"/>
</dbReference>
<dbReference type="PROSITE" id="PS50005">
    <property type="entry name" value="TPR"/>
    <property type="match status" value="2"/>
</dbReference>
<comment type="caution">
    <text evidence="4">The sequence shown here is derived from an EMBL/GenBank/DDBJ whole genome shotgun (WGS) entry which is preliminary data.</text>
</comment>
<evidence type="ECO:0000256" key="1">
    <source>
        <dbReference type="PROSITE-ProRule" id="PRU00339"/>
    </source>
</evidence>
<keyword evidence="3" id="KW-0732">Signal</keyword>
<dbReference type="SMART" id="SM00028">
    <property type="entry name" value="TPR"/>
    <property type="match status" value="6"/>
</dbReference>